<dbReference type="PANTHER" id="PTHR34835">
    <property type="entry name" value="OS07G0283600 PROTEIN-RELATED"/>
    <property type="match status" value="1"/>
</dbReference>
<proteinExistence type="predicted"/>
<evidence type="ECO:0000313" key="3">
    <source>
        <dbReference type="Proteomes" id="UP000275267"/>
    </source>
</evidence>
<feature type="region of interest" description="Disordered" evidence="1">
    <location>
        <begin position="243"/>
        <end position="268"/>
    </location>
</feature>
<dbReference type="EMBL" id="PQIB02000004">
    <property type="protein sequence ID" value="RLN23093.1"/>
    <property type="molecule type" value="Genomic_DNA"/>
</dbReference>
<comment type="caution">
    <text evidence="2">The sequence shown here is derived from an EMBL/GenBank/DDBJ whole genome shotgun (WGS) entry which is preliminary data.</text>
</comment>
<sequence length="268" mass="29262">MTTLPSAKTCGDILSKDNLDDDEVVRNFLIVALVTFLCPNSRVYPSTEYLQPLVDVKKAKEWDWSRFVHYWLLKQIKKYHTLMKKPSHASITMGGCLYIICVAYLDFLNIGQQQLPATLPRINVWKGDMIKERSNIDRVESHSYGKCSTIEDVTALYMKHTTGANDSTAENAKSIIVDVIKVNDNNVNHGGASDAKDVPVDLNENIPGACGGTPLSTRDNGVQGIQTNDDDTRALDTEHCNGAGSGNTVLVQSSGGDSSSVPLSIAET</sequence>
<dbReference type="AlphaFoldDB" id="A0A3L6SNJ0"/>
<name>A0A3L6SNJ0_PANMI</name>
<evidence type="ECO:0000256" key="1">
    <source>
        <dbReference type="SAM" id="MobiDB-lite"/>
    </source>
</evidence>
<protein>
    <recommendedName>
        <fullName evidence="4">Aminotransferase-like plant mobile domain-containing protein</fullName>
    </recommendedName>
</protein>
<dbReference type="STRING" id="4540.A0A3L6SNJ0"/>
<keyword evidence="3" id="KW-1185">Reference proteome</keyword>
<accession>A0A3L6SNJ0</accession>
<reference evidence="3" key="1">
    <citation type="journal article" date="2019" name="Nat. Commun.">
        <title>The genome of broomcorn millet.</title>
        <authorList>
            <person name="Zou C."/>
            <person name="Miki D."/>
            <person name="Li D."/>
            <person name="Tang Q."/>
            <person name="Xiao L."/>
            <person name="Rajput S."/>
            <person name="Deng P."/>
            <person name="Jia W."/>
            <person name="Huang R."/>
            <person name="Zhang M."/>
            <person name="Sun Y."/>
            <person name="Hu J."/>
            <person name="Fu X."/>
            <person name="Schnable P.S."/>
            <person name="Li F."/>
            <person name="Zhang H."/>
            <person name="Feng B."/>
            <person name="Zhu X."/>
            <person name="Liu R."/>
            <person name="Schnable J.C."/>
            <person name="Zhu J.-K."/>
            <person name="Zhang H."/>
        </authorList>
    </citation>
    <scope>NUCLEOTIDE SEQUENCE [LARGE SCALE GENOMIC DNA]</scope>
</reference>
<dbReference type="Proteomes" id="UP000275267">
    <property type="component" value="Unassembled WGS sequence"/>
</dbReference>
<evidence type="ECO:0000313" key="2">
    <source>
        <dbReference type="EMBL" id="RLN23093.1"/>
    </source>
</evidence>
<organism evidence="2 3">
    <name type="scientific">Panicum miliaceum</name>
    <name type="common">Proso millet</name>
    <name type="synonym">Broomcorn millet</name>
    <dbReference type="NCBI Taxonomy" id="4540"/>
    <lineage>
        <taxon>Eukaryota</taxon>
        <taxon>Viridiplantae</taxon>
        <taxon>Streptophyta</taxon>
        <taxon>Embryophyta</taxon>
        <taxon>Tracheophyta</taxon>
        <taxon>Spermatophyta</taxon>
        <taxon>Magnoliopsida</taxon>
        <taxon>Liliopsida</taxon>
        <taxon>Poales</taxon>
        <taxon>Poaceae</taxon>
        <taxon>PACMAD clade</taxon>
        <taxon>Panicoideae</taxon>
        <taxon>Panicodae</taxon>
        <taxon>Paniceae</taxon>
        <taxon>Panicinae</taxon>
        <taxon>Panicum</taxon>
        <taxon>Panicum sect. Panicum</taxon>
    </lineage>
</organism>
<gene>
    <name evidence="2" type="ORF">C2845_PM07G16370</name>
</gene>
<evidence type="ECO:0008006" key="4">
    <source>
        <dbReference type="Google" id="ProtNLM"/>
    </source>
</evidence>
<dbReference type="PANTHER" id="PTHR34835:SF60">
    <property type="entry name" value="OS10G0490300 PROTEIN"/>
    <property type="match status" value="1"/>
</dbReference>
<dbReference type="OrthoDB" id="679318at2759"/>